<dbReference type="InterPro" id="IPR016166">
    <property type="entry name" value="FAD-bd_PCMH"/>
</dbReference>
<keyword evidence="3" id="KW-0732">Signal</keyword>
<protein>
    <recommendedName>
        <fullName evidence="6">FAD-binding PCMH-type domain-containing protein</fullName>
    </recommendedName>
</protein>
<evidence type="ECO:0000259" key="6">
    <source>
        <dbReference type="PROSITE" id="PS51387"/>
    </source>
</evidence>
<dbReference type="Gene3D" id="3.30.465.10">
    <property type="match status" value="1"/>
</dbReference>
<organism evidence="7 8">
    <name type="scientific">Endocarpon pusillum (strain Z07020 / HMAS-L-300199)</name>
    <name type="common">Lichen-forming fungus</name>
    <dbReference type="NCBI Taxonomy" id="1263415"/>
    <lineage>
        <taxon>Eukaryota</taxon>
        <taxon>Fungi</taxon>
        <taxon>Dikarya</taxon>
        <taxon>Ascomycota</taxon>
        <taxon>Pezizomycotina</taxon>
        <taxon>Eurotiomycetes</taxon>
        <taxon>Chaetothyriomycetidae</taxon>
        <taxon>Verrucariales</taxon>
        <taxon>Verrucariaceae</taxon>
        <taxon>Endocarpon</taxon>
    </lineage>
</organism>
<dbReference type="InterPro" id="IPR006094">
    <property type="entry name" value="Oxid_FAD_bind_N"/>
</dbReference>
<dbReference type="GeneID" id="19243152"/>
<keyword evidence="4" id="KW-0274">FAD</keyword>
<dbReference type="eggNOG" id="ENOG502SJ3M">
    <property type="taxonomic scope" value="Eukaryota"/>
</dbReference>
<evidence type="ECO:0000256" key="2">
    <source>
        <dbReference type="ARBA" id="ARBA00022630"/>
    </source>
</evidence>
<dbReference type="HOGENOM" id="CLU_018354_0_0_1"/>
<dbReference type="Gene3D" id="3.40.462.20">
    <property type="match status" value="1"/>
</dbReference>
<keyword evidence="5" id="KW-0560">Oxidoreductase</keyword>
<dbReference type="Pfam" id="PF01565">
    <property type="entry name" value="FAD_binding_4"/>
    <property type="match status" value="1"/>
</dbReference>
<evidence type="ECO:0000256" key="3">
    <source>
        <dbReference type="ARBA" id="ARBA00022729"/>
    </source>
</evidence>
<accession>U1HS53</accession>
<proteinExistence type="inferred from homology"/>
<dbReference type="InterPro" id="IPR016169">
    <property type="entry name" value="FAD-bd_PCMH_sub2"/>
</dbReference>
<dbReference type="SUPFAM" id="SSF56176">
    <property type="entry name" value="FAD-binding/transporter-associated domain-like"/>
    <property type="match status" value="1"/>
</dbReference>
<dbReference type="PANTHER" id="PTHR42973:SF32">
    <property type="entry name" value="FAD-LINKED OXIDOREDUCTASE AFOF"/>
    <property type="match status" value="1"/>
</dbReference>
<dbReference type="Pfam" id="PF08031">
    <property type="entry name" value="BBE"/>
    <property type="match status" value="1"/>
</dbReference>
<name>U1HS53_ENDPU</name>
<evidence type="ECO:0000256" key="5">
    <source>
        <dbReference type="ARBA" id="ARBA00023002"/>
    </source>
</evidence>
<dbReference type="InterPro" id="IPR036318">
    <property type="entry name" value="FAD-bd_PCMH-like_sf"/>
</dbReference>
<reference evidence="8" key="1">
    <citation type="journal article" date="2014" name="BMC Genomics">
        <title>Genome characteristics reveal the impact of lichenization on lichen-forming fungus Endocarpon pusillum Hedwig (Verrucariales, Ascomycota).</title>
        <authorList>
            <person name="Wang Y.-Y."/>
            <person name="Liu B."/>
            <person name="Zhang X.-Y."/>
            <person name="Zhou Q.-M."/>
            <person name="Zhang T."/>
            <person name="Li H."/>
            <person name="Yu Y.-F."/>
            <person name="Zhang X.-L."/>
            <person name="Hao X.-Y."/>
            <person name="Wang M."/>
            <person name="Wang L."/>
            <person name="Wei J.-C."/>
        </authorList>
    </citation>
    <scope>NUCLEOTIDE SEQUENCE [LARGE SCALE GENOMIC DNA]</scope>
    <source>
        <strain evidence="8">Z07020 / HMAS-L-300199</strain>
    </source>
</reference>
<dbReference type="RefSeq" id="XP_007801019.1">
    <property type="nucleotide sequence ID" value="XM_007802828.1"/>
</dbReference>
<evidence type="ECO:0000313" key="7">
    <source>
        <dbReference type="EMBL" id="ERF73360.1"/>
    </source>
</evidence>
<dbReference type="PANTHER" id="PTHR42973">
    <property type="entry name" value="BINDING OXIDOREDUCTASE, PUTATIVE (AFU_ORTHOLOGUE AFUA_1G17690)-RELATED"/>
    <property type="match status" value="1"/>
</dbReference>
<evidence type="ECO:0000256" key="1">
    <source>
        <dbReference type="ARBA" id="ARBA00005466"/>
    </source>
</evidence>
<dbReference type="InterPro" id="IPR050416">
    <property type="entry name" value="FAD-linked_Oxidoreductase"/>
</dbReference>
<dbReference type="AlphaFoldDB" id="U1HS53"/>
<evidence type="ECO:0000313" key="8">
    <source>
        <dbReference type="Proteomes" id="UP000019373"/>
    </source>
</evidence>
<dbReference type="EMBL" id="KE720957">
    <property type="protein sequence ID" value="ERF73360.1"/>
    <property type="molecule type" value="Genomic_DNA"/>
</dbReference>
<keyword evidence="2" id="KW-0285">Flavoprotein</keyword>
<dbReference type="GO" id="GO:0016491">
    <property type="term" value="F:oxidoreductase activity"/>
    <property type="evidence" value="ECO:0007669"/>
    <property type="project" value="UniProtKB-KW"/>
</dbReference>
<dbReference type="OMA" id="MNIEGFY"/>
<dbReference type="InterPro" id="IPR012951">
    <property type="entry name" value="BBE"/>
</dbReference>
<comment type="similarity">
    <text evidence="1">Belongs to the oxygen-dependent FAD-linked oxidoreductase family.</text>
</comment>
<dbReference type="GO" id="GO:0071949">
    <property type="term" value="F:FAD binding"/>
    <property type="evidence" value="ECO:0007669"/>
    <property type="project" value="InterPro"/>
</dbReference>
<evidence type="ECO:0000256" key="4">
    <source>
        <dbReference type="ARBA" id="ARBA00022827"/>
    </source>
</evidence>
<gene>
    <name evidence="7" type="ORF">EPUS_08302</name>
</gene>
<keyword evidence="8" id="KW-1185">Reference proteome</keyword>
<sequence>MVASVPLLQSVLGVVRFINLTDLFAPSLSPGAQIILPTDPNFASRVTQRWTDYDAPSYIGAIKPATETDIQNIVTIAAANEIPFLTTGGGHGISDYHAFNGLSIDLSNFNSVHLEPSENRLTIGGSAKIWQLIKPLHDAAKEFPLGSCECVGIVGATMGAGISSLQGHRGLMLDALESVRLVTADGKIVEASKTQNPDLFWAIRGAGSNFGVVTSATYKIYNASNNQYAMNADFVFPAIANQSFWQIMKSFDHTLPSRLALTAVAFYDRINNQPVIALNAVFFGPLEEGDRYLWPFKALNPTRSNVSLVPTKDLMDAAFFNFFGKDNGACLPNQHINIYTVGLKQIDPSTFESFFANLTDFWVANPDFQGRLLLQRYPSQAVQAVPDTETAYAYRDIKTYMNIEGFYTDKDLDDAVNSFARPARDAFAKTSGLETLATYSNYAHGDEGPEAWYSARKLPQLSALKRKWDPDQLFSWNNPVPLHWP</sequence>
<dbReference type="PROSITE" id="PS51387">
    <property type="entry name" value="FAD_PCMH"/>
    <property type="match status" value="1"/>
</dbReference>
<feature type="domain" description="FAD-binding PCMH-type" evidence="6">
    <location>
        <begin position="51"/>
        <end position="223"/>
    </location>
</feature>
<dbReference type="Proteomes" id="UP000019373">
    <property type="component" value="Unassembled WGS sequence"/>
</dbReference>
<dbReference type="OrthoDB" id="415825at2759"/>